<evidence type="ECO:0000313" key="1">
    <source>
        <dbReference type="EMBL" id="KAK4873979.1"/>
    </source>
</evidence>
<name>A0AAN7PQH3_9COLE</name>
<organism evidence="1 2">
    <name type="scientific">Aquatica leii</name>
    <dbReference type="NCBI Taxonomy" id="1421715"/>
    <lineage>
        <taxon>Eukaryota</taxon>
        <taxon>Metazoa</taxon>
        <taxon>Ecdysozoa</taxon>
        <taxon>Arthropoda</taxon>
        <taxon>Hexapoda</taxon>
        <taxon>Insecta</taxon>
        <taxon>Pterygota</taxon>
        <taxon>Neoptera</taxon>
        <taxon>Endopterygota</taxon>
        <taxon>Coleoptera</taxon>
        <taxon>Polyphaga</taxon>
        <taxon>Elateriformia</taxon>
        <taxon>Elateroidea</taxon>
        <taxon>Lampyridae</taxon>
        <taxon>Luciolinae</taxon>
        <taxon>Aquatica</taxon>
    </lineage>
</organism>
<keyword evidence="2" id="KW-1185">Reference proteome</keyword>
<evidence type="ECO:0000313" key="2">
    <source>
        <dbReference type="Proteomes" id="UP001353858"/>
    </source>
</evidence>
<accession>A0AAN7PQH3</accession>
<dbReference type="EMBL" id="JARPUR010000006">
    <property type="protein sequence ID" value="KAK4873979.1"/>
    <property type="molecule type" value="Genomic_DNA"/>
</dbReference>
<dbReference type="Proteomes" id="UP001353858">
    <property type="component" value="Unassembled WGS sequence"/>
</dbReference>
<reference evidence="2" key="1">
    <citation type="submission" date="2023-01" db="EMBL/GenBank/DDBJ databases">
        <title>Key to firefly adult light organ development and bioluminescence: homeobox transcription factors regulate luciferase expression and transportation to peroxisome.</title>
        <authorList>
            <person name="Fu X."/>
        </authorList>
    </citation>
    <scope>NUCLEOTIDE SEQUENCE [LARGE SCALE GENOMIC DNA]</scope>
</reference>
<dbReference type="AlphaFoldDB" id="A0AAN7PQH3"/>
<protein>
    <submittedName>
        <fullName evidence="1">Uncharacterized protein</fullName>
    </submittedName>
</protein>
<proteinExistence type="predicted"/>
<gene>
    <name evidence="1" type="ORF">RN001_013339</name>
</gene>
<comment type="caution">
    <text evidence="1">The sequence shown here is derived from an EMBL/GenBank/DDBJ whole genome shotgun (WGS) entry which is preliminary data.</text>
</comment>
<sequence>MEPRFERGLTLQKVLEMVYDDNVDKIFFESSNAGILTDEDSGNENGGGLLDNLSASQLRAAAEVRFINNYRIGGCANIDQHDNISSNNSS</sequence>